<organism evidence="1 2">
    <name type="scientific">Paenibacillus roseopurpureus</name>
    <dbReference type="NCBI Taxonomy" id="2918901"/>
    <lineage>
        <taxon>Bacteria</taxon>
        <taxon>Bacillati</taxon>
        <taxon>Bacillota</taxon>
        <taxon>Bacilli</taxon>
        <taxon>Bacillales</taxon>
        <taxon>Paenibacillaceae</taxon>
        <taxon>Paenibacillus</taxon>
    </lineage>
</organism>
<dbReference type="KEGG" id="proo:MJB10_09710"/>
<evidence type="ECO:0000313" key="2">
    <source>
        <dbReference type="Proteomes" id="UP001304650"/>
    </source>
</evidence>
<dbReference type="EMBL" id="CP130319">
    <property type="protein sequence ID" value="WNR46346.1"/>
    <property type="molecule type" value="Genomic_DNA"/>
</dbReference>
<sequence>MTKQTMEESQILLSESMMNVSAVSQQSLATSEQVAALSSEQLRIIDEIVDLSTKLEVLSNALQNS</sequence>
<evidence type="ECO:0000313" key="1">
    <source>
        <dbReference type="EMBL" id="WNR46346.1"/>
    </source>
</evidence>
<name>A0AA96LTR8_9BACL</name>
<keyword evidence="2" id="KW-1185">Reference proteome</keyword>
<dbReference type="RefSeq" id="WP_314804063.1">
    <property type="nucleotide sequence ID" value="NZ_CP130319.1"/>
</dbReference>
<dbReference type="Proteomes" id="UP001304650">
    <property type="component" value="Chromosome"/>
</dbReference>
<protein>
    <recommendedName>
        <fullName evidence="3">Methyl-accepting chemotaxis protein</fullName>
    </recommendedName>
</protein>
<dbReference type="AlphaFoldDB" id="A0AA96LTR8"/>
<gene>
    <name evidence="1" type="ORF">MJB10_09710</name>
</gene>
<accession>A0AA96LTR8</accession>
<proteinExistence type="predicted"/>
<reference evidence="1" key="1">
    <citation type="submission" date="2022-02" db="EMBL/GenBank/DDBJ databases">
        <title>Paenibacillus sp. MBLB1832 Whole Genome Shotgun Sequencing.</title>
        <authorList>
            <person name="Hwang C.Y."/>
            <person name="Cho E.-S."/>
            <person name="Seo M.-J."/>
        </authorList>
    </citation>
    <scope>NUCLEOTIDE SEQUENCE</scope>
    <source>
        <strain evidence="1">MBLB1832</strain>
    </source>
</reference>
<evidence type="ECO:0008006" key="3">
    <source>
        <dbReference type="Google" id="ProtNLM"/>
    </source>
</evidence>